<keyword evidence="2" id="KW-1133">Transmembrane helix</keyword>
<accession>A0ABR2GRR1</accession>
<reference evidence="4 5" key="1">
    <citation type="submission" date="2024-04" db="EMBL/GenBank/DDBJ databases">
        <title>Tritrichomonas musculus Genome.</title>
        <authorList>
            <person name="Alves-Ferreira E."/>
            <person name="Grigg M."/>
            <person name="Lorenzi H."/>
            <person name="Galac M."/>
        </authorList>
    </citation>
    <scope>NUCLEOTIDE SEQUENCE [LARGE SCALE GENOMIC DNA]</scope>
    <source>
        <strain evidence="4 5">EAF2021</strain>
    </source>
</reference>
<sequence>MIPKSNTAKRIRMRDNSLDDCISQFDWMLNTLSTDSKNLKEIEKRNSIILNKLDMIEQLVKGLLPTNETLPSTKKQKKKKLNQTERKDNTNKKKQNSKASNKVTIIQTNTSDSSSSDEEDSKNNNLTTRKSRKIQNQEKDRGFLIGYNGEGLTYEDIAKMQCFTKIEWNGLSQNRNLPSITLNNGNQYFIEEDGEHYDIYAEDSEKNKYYFEVKSTNESTRGHKISSAQKKFMHDINHKTSHFILAVITNVFSAPVINYFLFIPNFNFLPIEIDRNADHVNLQKLVKEMKEDKKYASAPAKIATVASTSKEKKAVKVKANKKAKKIIGSLKNMTKKMKKIASEKKIVN</sequence>
<gene>
    <name evidence="4" type="ORF">M9Y10_040306</name>
</gene>
<keyword evidence="2" id="KW-0472">Membrane</keyword>
<dbReference type="Pfam" id="PF13020">
    <property type="entry name" value="NOV_C"/>
    <property type="match status" value="1"/>
</dbReference>
<dbReference type="Proteomes" id="UP001470230">
    <property type="component" value="Unassembled WGS sequence"/>
</dbReference>
<keyword evidence="2" id="KW-0812">Transmembrane</keyword>
<protein>
    <recommendedName>
        <fullName evidence="3">Protein NO VEIN C-terminal domain-containing protein</fullName>
    </recommendedName>
</protein>
<organism evidence="4 5">
    <name type="scientific">Tritrichomonas musculus</name>
    <dbReference type="NCBI Taxonomy" id="1915356"/>
    <lineage>
        <taxon>Eukaryota</taxon>
        <taxon>Metamonada</taxon>
        <taxon>Parabasalia</taxon>
        <taxon>Tritrichomonadida</taxon>
        <taxon>Tritrichomonadidae</taxon>
        <taxon>Tritrichomonas</taxon>
    </lineage>
</organism>
<evidence type="ECO:0000313" key="5">
    <source>
        <dbReference type="Proteomes" id="UP001470230"/>
    </source>
</evidence>
<feature type="domain" description="Protein NO VEIN C-terminal" evidence="3">
    <location>
        <begin position="191"/>
        <end position="258"/>
    </location>
</feature>
<evidence type="ECO:0000256" key="1">
    <source>
        <dbReference type="SAM" id="MobiDB-lite"/>
    </source>
</evidence>
<evidence type="ECO:0000256" key="2">
    <source>
        <dbReference type="SAM" id="Phobius"/>
    </source>
</evidence>
<feature type="region of interest" description="Disordered" evidence="1">
    <location>
        <begin position="67"/>
        <end position="135"/>
    </location>
</feature>
<comment type="caution">
    <text evidence="4">The sequence shown here is derived from an EMBL/GenBank/DDBJ whole genome shotgun (WGS) entry which is preliminary data.</text>
</comment>
<dbReference type="InterPro" id="IPR024975">
    <property type="entry name" value="NOV_C"/>
</dbReference>
<dbReference type="EMBL" id="JAPFFF010000072">
    <property type="protein sequence ID" value="KAK8835925.1"/>
    <property type="molecule type" value="Genomic_DNA"/>
</dbReference>
<evidence type="ECO:0000259" key="3">
    <source>
        <dbReference type="Pfam" id="PF13020"/>
    </source>
</evidence>
<name>A0ABR2GRR1_9EUKA</name>
<evidence type="ECO:0000313" key="4">
    <source>
        <dbReference type="EMBL" id="KAK8835925.1"/>
    </source>
</evidence>
<feature type="transmembrane region" description="Helical" evidence="2">
    <location>
        <begin position="243"/>
        <end position="262"/>
    </location>
</feature>
<keyword evidence="5" id="KW-1185">Reference proteome</keyword>
<proteinExistence type="predicted"/>
<feature type="compositionally biased region" description="Basic and acidic residues" evidence="1">
    <location>
        <begin position="82"/>
        <end position="91"/>
    </location>
</feature>